<evidence type="ECO:0000256" key="2">
    <source>
        <dbReference type="SAM" id="Coils"/>
    </source>
</evidence>
<keyword evidence="1" id="KW-0067">ATP-binding</keyword>
<dbReference type="AlphaFoldDB" id="A0A1E4SDB9"/>
<dbReference type="Pfam" id="PF04851">
    <property type="entry name" value="ResIII"/>
    <property type="match status" value="1"/>
</dbReference>
<dbReference type="GO" id="GO:0000403">
    <property type="term" value="F:Y-form DNA binding"/>
    <property type="evidence" value="ECO:0007669"/>
    <property type="project" value="TreeGrafter"/>
</dbReference>
<proteinExistence type="predicted"/>
<dbReference type="Proteomes" id="UP000094285">
    <property type="component" value="Unassembled WGS sequence"/>
</dbReference>
<dbReference type="SMART" id="SM00487">
    <property type="entry name" value="DEXDc"/>
    <property type="match status" value="1"/>
</dbReference>
<evidence type="ECO:0000313" key="5">
    <source>
        <dbReference type="EMBL" id="ODV77509.1"/>
    </source>
</evidence>
<dbReference type="PROSITE" id="PS51194">
    <property type="entry name" value="HELICASE_CTER"/>
    <property type="match status" value="1"/>
</dbReference>
<evidence type="ECO:0000259" key="3">
    <source>
        <dbReference type="PROSITE" id="PS51192"/>
    </source>
</evidence>
<gene>
    <name evidence="5" type="ORF">CANTADRAFT_56181</name>
</gene>
<dbReference type="GO" id="GO:0070125">
    <property type="term" value="P:mitochondrial translational elongation"/>
    <property type="evidence" value="ECO:0007669"/>
    <property type="project" value="TreeGrafter"/>
</dbReference>
<dbReference type="EMBL" id="KV453915">
    <property type="protein sequence ID" value="ODV77509.1"/>
    <property type="molecule type" value="Genomic_DNA"/>
</dbReference>
<dbReference type="GO" id="GO:0005759">
    <property type="term" value="C:mitochondrial matrix"/>
    <property type="evidence" value="ECO:0007669"/>
    <property type="project" value="TreeGrafter"/>
</dbReference>
<dbReference type="InterPro" id="IPR050742">
    <property type="entry name" value="Helicase_Restrict-Modif_Enz"/>
</dbReference>
<feature type="domain" description="Helicase C-terminal" evidence="4">
    <location>
        <begin position="240"/>
        <end position="399"/>
    </location>
</feature>
<keyword evidence="2" id="KW-0175">Coiled coil</keyword>
<accession>A0A1E4SDB9</accession>
<dbReference type="CDD" id="cd18799">
    <property type="entry name" value="SF2_C_EcoAI-like"/>
    <property type="match status" value="1"/>
</dbReference>
<dbReference type="SUPFAM" id="SSF52540">
    <property type="entry name" value="P-loop containing nucleoside triphosphate hydrolases"/>
    <property type="match status" value="1"/>
</dbReference>
<keyword evidence="1" id="KW-0347">Helicase</keyword>
<sequence>MLKLRDYQVNAIESVHNAIARGIRRPAVVLATGGGKTVVFSHIIKDLAPLLPSRGNKTLVLAHKEELVHQAAKTISSTYPEAKVDIDMRNLKPSSDAEIIVGSVPTLIRSSRLEKYNPSEFKAIILDECHHATASSWLKILKYFGADTASLEIYVLGFTATLERNDGKNLGEIFDEIVYERSLLEMVKNKELVDVKFSSIDVHVDLDKVASRKDDYQISSLSEAMNTADVNSVVALSYIKLQKEFNFKSTLIFCVDINHCKTLCGVLQKQGINAQYITGETSKHERRAIIDDFKSGIINVLCNVQVFTEGTDIPNIDSLFLARPTKSRVLLVQMIGRGLRLYKGKSHCHVIDIAGTKGTGIQSVPTLFSLPPDYVIHGKSYEQLTQEKEQYDLEQEQLKKENLNKEQALKLLEMQKKSEQLFEMEDLVQSVDLNVSTYDGFLALEKESTKKYQLVKVVNEEFSNNYLPWIRLEYDLWGLLVDQLHFLLIRKLVEGDTTKWNLSLNRFASNAQLVSSSFMCPRQSVVSDISTSTNLQSLLIDAEKLATSIDKSFRFRVKDFQKPLTPKQASYLIPKMIQKLNQFYDVTTQMEESLKDQIQGLSKKRAGGLIFAFKYSKKSLWIRWELQKMVGPDRKALSTMKKMTSIQREIKELKEQIVQ</sequence>
<evidence type="ECO:0000313" key="6">
    <source>
        <dbReference type="Proteomes" id="UP000094285"/>
    </source>
</evidence>
<dbReference type="GO" id="GO:0036121">
    <property type="term" value="F:double-stranded DNA helicase activity"/>
    <property type="evidence" value="ECO:0007669"/>
    <property type="project" value="TreeGrafter"/>
</dbReference>
<dbReference type="GeneID" id="30984693"/>
<protein>
    <submittedName>
        <fullName evidence="5">p-loop containing nucleoside triphosphate hydrolase protein</fullName>
    </submittedName>
</protein>
<dbReference type="RefSeq" id="XP_020062631.1">
    <property type="nucleotide sequence ID" value="XM_020210557.1"/>
</dbReference>
<dbReference type="STRING" id="984487.A0A1E4SDB9"/>
<keyword evidence="6" id="KW-1185">Reference proteome</keyword>
<keyword evidence="1" id="KW-0547">Nucleotide-binding</keyword>
<dbReference type="Gene3D" id="3.40.50.300">
    <property type="entry name" value="P-loop containing nucleotide triphosphate hydrolases"/>
    <property type="match status" value="2"/>
</dbReference>
<dbReference type="InterPro" id="IPR001650">
    <property type="entry name" value="Helicase_C-like"/>
</dbReference>
<name>A0A1E4SDB9_9ASCO</name>
<dbReference type="InterPro" id="IPR014001">
    <property type="entry name" value="Helicase_ATP-bd"/>
</dbReference>
<dbReference type="GO" id="GO:0061749">
    <property type="term" value="F:forked DNA-dependent helicase activity"/>
    <property type="evidence" value="ECO:0007669"/>
    <property type="project" value="TreeGrafter"/>
</dbReference>
<dbReference type="OrthoDB" id="16911at2759"/>
<dbReference type="InterPro" id="IPR006935">
    <property type="entry name" value="Helicase/UvrB_N"/>
</dbReference>
<dbReference type="SMART" id="SM00490">
    <property type="entry name" value="HELICc"/>
    <property type="match status" value="1"/>
</dbReference>
<dbReference type="GO" id="GO:0016787">
    <property type="term" value="F:hydrolase activity"/>
    <property type="evidence" value="ECO:0007669"/>
    <property type="project" value="UniProtKB-KW"/>
</dbReference>
<dbReference type="Pfam" id="PF00271">
    <property type="entry name" value="Helicase_C"/>
    <property type="match status" value="1"/>
</dbReference>
<dbReference type="InterPro" id="IPR027417">
    <property type="entry name" value="P-loop_NTPase"/>
</dbReference>
<dbReference type="GO" id="GO:0032042">
    <property type="term" value="P:mitochondrial DNA metabolic process"/>
    <property type="evidence" value="ECO:0007669"/>
    <property type="project" value="TreeGrafter"/>
</dbReference>
<dbReference type="PANTHER" id="PTHR47396:SF1">
    <property type="entry name" value="ATP-DEPENDENT HELICASE IRC3-RELATED"/>
    <property type="match status" value="1"/>
</dbReference>
<organism evidence="5 6">
    <name type="scientific">Suhomyces tanzawaensis NRRL Y-17324</name>
    <dbReference type="NCBI Taxonomy" id="984487"/>
    <lineage>
        <taxon>Eukaryota</taxon>
        <taxon>Fungi</taxon>
        <taxon>Dikarya</taxon>
        <taxon>Ascomycota</taxon>
        <taxon>Saccharomycotina</taxon>
        <taxon>Pichiomycetes</taxon>
        <taxon>Debaryomycetaceae</taxon>
        <taxon>Suhomyces</taxon>
    </lineage>
</organism>
<dbReference type="GO" id="GO:0005524">
    <property type="term" value="F:ATP binding"/>
    <property type="evidence" value="ECO:0007669"/>
    <property type="project" value="InterPro"/>
</dbReference>
<evidence type="ECO:0000256" key="1">
    <source>
        <dbReference type="ARBA" id="ARBA00022806"/>
    </source>
</evidence>
<dbReference type="PROSITE" id="PS51192">
    <property type="entry name" value="HELICASE_ATP_BIND_1"/>
    <property type="match status" value="1"/>
</dbReference>
<feature type="coiled-coil region" evidence="2">
    <location>
        <begin position="381"/>
        <end position="415"/>
    </location>
</feature>
<reference evidence="6" key="1">
    <citation type="submission" date="2016-05" db="EMBL/GenBank/DDBJ databases">
        <title>Comparative genomics of biotechnologically important yeasts.</title>
        <authorList>
            <consortium name="DOE Joint Genome Institute"/>
            <person name="Riley R."/>
            <person name="Haridas S."/>
            <person name="Wolfe K.H."/>
            <person name="Lopes M.R."/>
            <person name="Hittinger C.T."/>
            <person name="Goker M."/>
            <person name="Salamov A."/>
            <person name="Wisecaver J."/>
            <person name="Long T.M."/>
            <person name="Aerts A.L."/>
            <person name="Barry K."/>
            <person name="Choi C."/>
            <person name="Clum A."/>
            <person name="Coughlan A.Y."/>
            <person name="Deshpande S."/>
            <person name="Douglass A.P."/>
            <person name="Hanson S.J."/>
            <person name="Klenk H.-P."/>
            <person name="Labutti K."/>
            <person name="Lapidus A."/>
            <person name="Lindquist E."/>
            <person name="Lipzen A."/>
            <person name="Meier-Kolthoff J.P."/>
            <person name="Ohm R.A."/>
            <person name="Otillar R.P."/>
            <person name="Pangilinan J."/>
            <person name="Peng Y."/>
            <person name="Rokas A."/>
            <person name="Rosa C.A."/>
            <person name="Scheuner C."/>
            <person name="Sibirny A.A."/>
            <person name="Slot J.C."/>
            <person name="Stielow J.B."/>
            <person name="Sun H."/>
            <person name="Kurtzman C.P."/>
            <person name="Blackwell M."/>
            <person name="Grigoriev I.V."/>
            <person name="Jeffries T.W."/>
        </authorList>
    </citation>
    <scope>NUCLEOTIDE SEQUENCE [LARGE SCALE GENOMIC DNA]</scope>
    <source>
        <strain evidence="6">NRRL Y-17324</strain>
    </source>
</reference>
<dbReference type="PANTHER" id="PTHR47396">
    <property type="entry name" value="TYPE I RESTRICTION ENZYME ECOKI R PROTEIN"/>
    <property type="match status" value="1"/>
</dbReference>
<dbReference type="CDD" id="cd18032">
    <property type="entry name" value="DEXHc_RE_I_III_res"/>
    <property type="match status" value="1"/>
</dbReference>
<evidence type="ECO:0000259" key="4">
    <source>
        <dbReference type="PROSITE" id="PS51194"/>
    </source>
</evidence>
<keyword evidence="5" id="KW-0378">Hydrolase</keyword>
<feature type="domain" description="Helicase ATP-binding" evidence="3">
    <location>
        <begin position="17"/>
        <end position="180"/>
    </location>
</feature>